<dbReference type="SMART" id="SM00066">
    <property type="entry name" value="GAL4"/>
    <property type="match status" value="1"/>
</dbReference>
<evidence type="ECO:0000313" key="3">
    <source>
        <dbReference type="Proteomes" id="UP000449547"/>
    </source>
</evidence>
<keyword evidence="3" id="KW-1185">Reference proteome</keyword>
<dbReference type="Proteomes" id="UP000449547">
    <property type="component" value="Unassembled WGS sequence"/>
</dbReference>
<dbReference type="Pfam" id="PF00172">
    <property type="entry name" value="Zn_clus"/>
    <property type="match status" value="1"/>
</dbReference>
<comment type="caution">
    <text evidence="2">The sequence shown here is derived from an EMBL/GenBank/DDBJ whole genome shotgun (WGS) entry which is preliminary data.</text>
</comment>
<name>A0A642UMI7_DIURU</name>
<dbReference type="InterPro" id="IPR036864">
    <property type="entry name" value="Zn2-C6_fun-type_DNA-bd_sf"/>
</dbReference>
<accession>A0A642UMI7</accession>
<protein>
    <recommendedName>
        <fullName evidence="1">Zn(2)-C6 fungal-type domain-containing protein</fullName>
    </recommendedName>
</protein>
<gene>
    <name evidence="2" type="ORF">DIURU_003111</name>
</gene>
<dbReference type="Gene3D" id="4.10.240.10">
    <property type="entry name" value="Zn(2)-C6 fungal-type DNA-binding domain"/>
    <property type="match status" value="1"/>
</dbReference>
<organism evidence="2 3">
    <name type="scientific">Diutina rugosa</name>
    <name type="common">Yeast</name>
    <name type="synonym">Candida rugosa</name>
    <dbReference type="NCBI Taxonomy" id="5481"/>
    <lineage>
        <taxon>Eukaryota</taxon>
        <taxon>Fungi</taxon>
        <taxon>Dikarya</taxon>
        <taxon>Ascomycota</taxon>
        <taxon>Saccharomycotina</taxon>
        <taxon>Pichiomycetes</taxon>
        <taxon>Debaryomycetaceae</taxon>
        <taxon>Diutina</taxon>
    </lineage>
</organism>
<dbReference type="PROSITE" id="PS50048">
    <property type="entry name" value="ZN2_CY6_FUNGAL_2"/>
    <property type="match status" value="1"/>
</dbReference>
<dbReference type="PANTHER" id="PTHR47657">
    <property type="entry name" value="STEROL REGULATORY ELEMENT-BINDING PROTEIN ECM22"/>
    <property type="match status" value="1"/>
</dbReference>
<sequence>MSKPVQRRRKHKNSKMGCANCKKRKVKCSEDLPECRNCVKHKVRCGYLDYTDAQKAELRNSKLTQEFESLTTVPSNESIASMDSVWSPDSHKPTPAFPLLRKRLSHANEHLRYQVHHHNIKQNFDNLMPSATSVDMTYPVYTIDEHANQETTQSPPIEAQPRSFKLLNGVQQVATFKVQNNPYSRKFYVNKFDEDVAAYSRSIATGTNSIFDVRYLYFSWLSSFTNRAYSSQLYFSCLLNLTINYLICNSFTSSIKYREAIANSALENNQHYLDQTKTKDVIIMRSIEHYANIIKRLRLLLNERQHPDSAAQVSFVLSVMSVYDPEATLHSLNCFRDGLFSILTYHFNRSAATKEELFFIPLHLQLMKNSMKSVYFPATSISTLHEFLHFLRHFVSLVEPYLTRPQETTDDASQEENKDCGYAFIHLKLLDLLEFVTDVVEIHYDEINDNLDDMQTQQETLFRMMYKWVRFFPSQLLRLHRGRSPLFTLTYLFYQTAKIKLFALFPQVKFFFLRDFASPIMLDVFIIPPKEFHEVWNHHLELTRFDSISSQEYSTNIAPQIKFTAAYLIRCIQYYQDRLKLLYKLVLESASTFPIENVRKWRDAITDVAAQRQFFSDNTGLRERSIRFFSEAHIRQENYPLVYGEQEIYMFEDDDQAPDLPEDFFFNVNVDYSTLQANGLLREDWSPF</sequence>
<dbReference type="OMA" id="LMSIYDP"/>
<reference evidence="2 3" key="1">
    <citation type="submission" date="2019-07" db="EMBL/GenBank/DDBJ databases">
        <title>Genome assembly of two rare yeast pathogens: Diutina rugosa and Trichomonascus ciferrii.</title>
        <authorList>
            <person name="Mixao V."/>
            <person name="Saus E."/>
            <person name="Hansen A."/>
            <person name="Lass-Flor C."/>
            <person name="Gabaldon T."/>
        </authorList>
    </citation>
    <scope>NUCLEOTIDE SEQUENCE [LARGE SCALE GENOMIC DNA]</scope>
    <source>
        <strain evidence="2 3">CBS 613</strain>
    </source>
</reference>
<dbReference type="SUPFAM" id="SSF57701">
    <property type="entry name" value="Zn2/Cys6 DNA-binding domain"/>
    <property type="match status" value="1"/>
</dbReference>
<dbReference type="GO" id="GO:0000981">
    <property type="term" value="F:DNA-binding transcription factor activity, RNA polymerase II-specific"/>
    <property type="evidence" value="ECO:0007669"/>
    <property type="project" value="InterPro"/>
</dbReference>
<dbReference type="PROSITE" id="PS00463">
    <property type="entry name" value="ZN2_CY6_FUNGAL_1"/>
    <property type="match status" value="1"/>
</dbReference>
<dbReference type="InterPro" id="IPR052400">
    <property type="entry name" value="Zn2-C6_fungal_TF"/>
</dbReference>
<dbReference type="VEuPathDB" id="FungiDB:DIURU_003111"/>
<dbReference type="AlphaFoldDB" id="A0A642UMI7"/>
<dbReference type="OrthoDB" id="416217at2759"/>
<feature type="domain" description="Zn(2)-C6 fungal-type" evidence="1">
    <location>
        <begin position="17"/>
        <end position="47"/>
    </location>
</feature>
<dbReference type="GeneID" id="54781762"/>
<evidence type="ECO:0000259" key="1">
    <source>
        <dbReference type="PROSITE" id="PS50048"/>
    </source>
</evidence>
<proteinExistence type="predicted"/>
<dbReference type="RefSeq" id="XP_034012102.1">
    <property type="nucleotide sequence ID" value="XM_034155838.1"/>
</dbReference>
<dbReference type="InterPro" id="IPR001138">
    <property type="entry name" value="Zn2Cys6_DnaBD"/>
</dbReference>
<dbReference type="GO" id="GO:0008270">
    <property type="term" value="F:zinc ion binding"/>
    <property type="evidence" value="ECO:0007669"/>
    <property type="project" value="InterPro"/>
</dbReference>
<evidence type="ECO:0000313" key="2">
    <source>
        <dbReference type="EMBL" id="KAA8901746.1"/>
    </source>
</evidence>
<dbReference type="CDD" id="cd00067">
    <property type="entry name" value="GAL4"/>
    <property type="match status" value="1"/>
</dbReference>
<dbReference type="EMBL" id="SWFT01000100">
    <property type="protein sequence ID" value="KAA8901746.1"/>
    <property type="molecule type" value="Genomic_DNA"/>
</dbReference>
<dbReference type="PANTHER" id="PTHR47657:SF7">
    <property type="entry name" value="STEROL REGULATORY ELEMENT-BINDING PROTEIN ECM22"/>
    <property type="match status" value="1"/>
</dbReference>